<gene>
    <name evidence="2" type="ORF">GSTUAT00005447001</name>
</gene>
<proteinExistence type="predicted"/>
<feature type="compositionally biased region" description="Basic and acidic residues" evidence="1">
    <location>
        <begin position="274"/>
        <end position="287"/>
    </location>
</feature>
<feature type="region of interest" description="Disordered" evidence="1">
    <location>
        <begin position="274"/>
        <end position="340"/>
    </location>
</feature>
<keyword evidence="3" id="KW-1185">Reference proteome</keyword>
<sequence length="340" mass="37569">MTVGDDLDPPPKFDTLALLFSHYTIITEFSKMISTGDLIRLSRTSSTIRETLLQSRAHWERLVSLTSLECSEEDHIKGEKIKSCKICSMPVCETCIVRADFFGQNGTYSNRIRTFCDTCWSATDFSDTDLAAEDLLNHVTPVPCECVARDGWLCSSCRAIERSELVYNKRVCATDGCENPHNSSEKHRVCTWCQRPLPAAWRPVGEPNVLGRHIFNEDGTIGVDFADEGLGDGGSASPVEDRGLRKVKSTDKIAGWDHEDEDSKARYKEAWLKKGARERERDKEHQSESSGSSQQEGRRSSVVASEAGDGDGTVHREEEQGPSDDEPSAGMGGPPPYSGS</sequence>
<accession>A0A292PVI1</accession>
<protein>
    <recommendedName>
        <fullName evidence="4">F-box domain-containing protein</fullName>
    </recommendedName>
</protein>
<evidence type="ECO:0000313" key="2">
    <source>
        <dbReference type="EMBL" id="CUS10480.1"/>
    </source>
</evidence>
<dbReference type="Proteomes" id="UP001412239">
    <property type="component" value="Unassembled WGS sequence"/>
</dbReference>
<evidence type="ECO:0000313" key="3">
    <source>
        <dbReference type="Proteomes" id="UP001412239"/>
    </source>
</evidence>
<name>A0A292PVI1_9PEZI</name>
<feature type="region of interest" description="Disordered" evidence="1">
    <location>
        <begin position="226"/>
        <end position="246"/>
    </location>
</feature>
<evidence type="ECO:0008006" key="4">
    <source>
        <dbReference type="Google" id="ProtNLM"/>
    </source>
</evidence>
<reference evidence="2" key="1">
    <citation type="submission" date="2015-10" db="EMBL/GenBank/DDBJ databases">
        <authorList>
            <person name="Regsiter A."/>
            <person name="william w."/>
        </authorList>
    </citation>
    <scope>NUCLEOTIDE SEQUENCE</scope>
    <source>
        <strain evidence="2">Montdore</strain>
    </source>
</reference>
<organism evidence="2 3">
    <name type="scientific">Tuber aestivum</name>
    <name type="common">summer truffle</name>
    <dbReference type="NCBI Taxonomy" id="59557"/>
    <lineage>
        <taxon>Eukaryota</taxon>
        <taxon>Fungi</taxon>
        <taxon>Dikarya</taxon>
        <taxon>Ascomycota</taxon>
        <taxon>Pezizomycotina</taxon>
        <taxon>Pezizomycetes</taxon>
        <taxon>Pezizales</taxon>
        <taxon>Tuberaceae</taxon>
        <taxon>Tuber</taxon>
    </lineage>
</organism>
<dbReference type="EMBL" id="LN891047">
    <property type="protein sequence ID" value="CUS10480.1"/>
    <property type="molecule type" value="Genomic_DNA"/>
</dbReference>
<dbReference type="AlphaFoldDB" id="A0A292PVI1"/>
<evidence type="ECO:0000256" key="1">
    <source>
        <dbReference type="SAM" id="MobiDB-lite"/>
    </source>
</evidence>